<keyword evidence="2" id="KW-0288">FMN</keyword>
<organism evidence="4 5">
    <name type="scientific">Geodermatophilus amargosae</name>
    <dbReference type="NCBI Taxonomy" id="1296565"/>
    <lineage>
        <taxon>Bacteria</taxon>
        <taxon>Bacillati</taxon>
        <taxon>Actinomycetota</taxon>
        <taxon>Actinomycetes</taxon>
        <taxon>Geodermatophilales</taxon>
        <taxon>Geodermatophilaceae</taxon>
        <taxon>Geodermatophilus</taxon>
    </lineage>
</organism>
<dbReference type="EMBL" id="FPBA01000006">
    <property type="protein sequence ID" value="SFT66928.1"/>
    <property type="molecule type" value="Genomic_DNA"/>
</dbReference>
<evidence type="ECO:0000313" key="4">
    <source>
        <dbReference type="EMBL" id="SFT66928.1"/>
    </source>
</evidence>
<dbReference type="Gene3D" id="3.20.20.70">
    <property type="entry name" value="Aldolase class I"/>
    <property type="match status" value="1"/>
</dbReference>
<dbReference type="AlphaFoldDB" id="A0A1I6ZW54"/>
<dbReference type="Proteomes" id="UP000199546">
    <property type="component" value="Unassembled WGS sequence"/>
</dbReference>
<sequence length="326" mass="33157">MQTPFTELVGCSVPIQQAPMGTVSTPDLAVAVADAGGVGTVSALGLRPEALLRLLDGMRGRSSGVLAANVVTPDVDEALLTDVAKRVRLVDFFWFDPSPRLVEVAHRAGALVGWQVGSVAEARAAVDAGCDVVTVQGVEAGGHVRGSEPLLPLLREVLDAVEVPVLAAGGITDGRSFAEVMAAGAAGARIGTRFLATTESGASPAYKQAVVDAADDSTVVTDAFAVCPLCATSPRARVLRAAVDRLAELDDDVVGTVSMGGARVPVPRGSGLPPVTGAEGHLDAMAMYAGAGVGAVTDVRPAAEVVAELMAELERWQPARGQSAPP</sequence>
<dbReference type="SUPFAM" id="SSF51412">
    <property type="entry name" value="Inosine monophosphate dehydrogenase (IMPDH)"/>
    <property type="match status" value="1"/>
</dbReference>
<name>A0A1I6ZW54_9ACTN</name>
<gene>
    <name evidence="4" type="ORF">SAMN05660657_02296</name>
</gene>
<dbReference type="RefSeq" id="WP_093579511.1">
    <property type="nucleotide sequence ID" value="NZ_FPBA01000006.1"/>
</dbReference>
<dbReference type="OrthoDB" id="9778912at2"/>
<keyword evidence="5" id="KW-1185">Reference proteome</keyword>
<dbReference type="CDD" id="cd04730">
    <property type="entry name" value="NPD_like"/>
    <property type="match status" value="1"/>
</dbReference>
<dbReference type="STRING" id="1296565.SAMN05660657_02296"/>
<dbReference type="InterPro" id="IPR004136">
    <property type="entry name" value="NMO"/>
</dbReference>
<evidence type="ECO:0000256" key="3">
    <source>
        <dbReference type="ARBA" id="ARBA00023002"/>
    </source>
</evidence>
<dbReference type="GO" id="GO:0018580">
    <property type="term" value="F:nitronate monooxygenase activity"/>
    <property type="evidence" value="ECO:0007669"/>
    <property type="project" value="InterPro"/>
</dbReference>
<keyword evidence="4" id="KW-0503">Monooxygenase</keyword>
<protein>
    <submittedName>
        <fullName evidence="4">Nitronate monooxygenase</fullName>
    </submittedName>
</protein>
<dbReference type="Pfam" id="PF03060">
    <property type="entry name" value="NMO"/>
    <property type="match status" value="2"/>
</dbReference>
<dbReference type="PANTHER" id="PTHR32332:SF20">
    <property type="entry name" value="2-NITROPROPANE DIOXYGENASE-LIKE PROTEIN"/>
    <property type="match status" value="1"/>
</dbReference>
<keyword evidence="3" id="KW-0560">Oxidoreductase</keyword>
<proteinExistence type="predicted"/>
<dbReference type="PANTHER" id="PTHR32332">
    <property type="entry name" value="2-NITROPROPANE DIOXYGENASE"/>
    <property type="match status" value="1"/>
</dbReference>
<evidence type="ECO:0000256" key="2">
    <source>
        <dbReference type="ARBA" id="ARBA00022643"/>
    </source>
</evidence>
<dbReference type="InterPro" id="IPR013785">
    <property type="entry name" value="Aldolase_TIM"/>
</dbReference>
<evidence type="ECO:0000313" key="5">
    <source>
        <dbReference type="Proteomes" id="UP000199546"/>
    </source>
</evidence>
<accession>A0A1I6ZW54</accession>
<keyword evidence="1" id="KW-0285">Flavoprotein</keyword>
<evidence type="ECO:0000256" key="1">
    <source>
        <dbReference type="ARBA" id="ARBA00022630"/>
    </source>
</evidence>
<reference evidence="5" key="1">
    <citation type="submission" date="2016-10" db="EMBL/GenBank/DDBJ databases">
        <authorList>
            <person name="Varghese N."/>
            <person name="Submissions S."/>
        </authorList>
    </citation>
    <scope>NUCLEOTIDE SEQUENCE [LARGE SCALE GENOMIC DNA]</scope>
    <source>
        <strain evidence="5">DSM 46136</strain>
    </source>
</reference>